<accession>A0ABP7WEI6</accession>
<name>A0ABP7WEI6_9GAMM</name>
<dbReference type="RefSeq" id="WP_344932492.1">
    <property type="nucleotide sequence ID" value="NZ_BAABDM010000001.1"/>
</dbReference>
<dbReference type="Proteomes" id="UP001500392">
    <property type="component" value="Unassembled WGS sequence"/>
</dbReference>
<evidence type="ECO:0000313" key="2">
    <source>
        <dbReference type="Proteomes" id="UP001500392"/>
    </source>
</evidence>
<protein>
    <submittedName>
        <fullName evidence="1">Uncharacterized protein</fullName>
    </submittedName>
</protein>
<sequence length="74" mass="7799">MSEFKEDPGMATYEELIAGGNALAAALLDVVFLAKTDSPADGGMPIAAKPLADWKALLDRTAFAQVNHLHMAAK</sequence>
<dbReference type="EMBL" id="BAABDM010000001">
    <property type="protein sequence ID" value="GAA4087235.1"/>
    <property type="molecule type" value="Genomic_DNA"/>
</dbReference>
<reference evidence="2" key="1">
    <citation type="journal article" date="2019" name="Int. J. Syst. Evol. Microbiol.">
        <title>The Global Catalogue of Microorganisms (GCM) 10K type strain sequencing project: providing services to taxonomists for standard genome sequencing and annotation.</title>
        <authorList>
            <consortium name="The Broad Institute Genomics Platform"/>
            <consortium name="The Broad Institute Genome Sequencing Center for Infectious Disease"/>
            <person name="Wu L."/>
            <person name="Ma J."/>
        </authorList>
    </citation>
    <scope>NUCLEOTIDE SEQUENCE [LARGE SCALE GENOMIC DNA]</scope>
    <source>
        <strain evidence="2">JCM 17304</strain>
    </source>
</reference>
<gene>
    <name evidence="1" type="ORF">GCM10022414_07490</name>
</gene>
<organism evidence="1 2">
    <name type="scientific">Zhongshania borealis</name>
    <dbReference type="NCBI Taxonomy" id="889488"/>
    <lineage>
        <taxon>Bacteria</taxon>
        <taxon>Pseudomonadati</taxon>
        <taxon>Pseudomonadota</taxon>
        <taxon>Gammaproteobacteria</taxon>
        <taxon>Cellvibrionales</taxon>
        <taxon>Spongiibacteraceae</taxon>
        <taxon>Zhongshania</taxon>
    </lineage>
</organism>
<keyword evidence="2" id="KW-1185">Reference proteome</keyword>
<proteinExistence type="predicted"/>
<evidence type="ECO:0000313" key="1">
    <source>
        <dbReference type="EMBL" id="GAA4087235.1"/>
    </source>
</evidence>
<comment type="caution">
    <text evidence="1">The sequence shown here is derived from an EMBL/GenBank/DDBJ whole genome shotgun (WGS) entry which is preliminary data.</text>
</comment>